<evidence type="ECO:0000256" key="11">
    <source>
        <dbReference type="ARBA" id="ARBA00022741"/>
    </source>
</evidence>
<dbReference type="InterPro" id="IPR003594">
    <property type="entry name" value="HATPase_dom"/>
</dbReference>
<dbReference type="PROSITE" id="PS50109">
    <property type="entry name" value="HIS_KIN"/>
    <property type="match status" value="1"/>
</dbReference>
<evidence type="ECO:0000256" key="2">
    <source>
        <dbReference type="ARBA" id="ARBA00004236"/>
    </source>
</evidence>
<keyword evidence="10 18" id="KW-0812">Transmembrane</keyword>
<dbReference type="EMBL" id="NFZW01000006">
    <property type="protein sequence ID" value="RFA37948.1"/>
    <property type="molecule type" value="Genomic_DNA"/>
</dbReference>
<keyword evidence="16 18" id="KW-0472">Membrane</keyword>
<dbReference type="Pfam" id="PF11808">
    <property type="entry name" value="PhoR"/>
    <property type="match status" value="1"/>
</dbReference>
<dbReference type="Gene3D" id="3.30.450.20">
    <property type="entry name" value="PAS domain"/>
    <property type="match status" value="1"/>
</dbReference>
<evidence type="ECO:0000256" key="3">
    <source>
        <dbReference type="ARBA" id="ARBA00012438"/>
    </source>
</evidence>
<evidence type="ECO:0000313" key="22">
    <source>
        <dbReference type="Proteomes" id="UP000256763"/>
    </source>
</evidence>
<dbReference type="Pfam" id="PF13188">
    <property type="entry name" value="PAS_8"/>
    <property type="match status" value="1"/>
</dbReference>
<dbReference type="InterPro" id="IPR005467">
    <property type="entry name" value="His_kinase_dom"/>
</dbReference>
<feature type="transmembrane region" description="Helical" evidence="18">
    <location>
        <begin position="20"/>
        <end position="45"/>
    </location>
</feature>
<evidence type="ECO:0000256" key="12">
    <source>
        <dbReference type="ARBA" id="ARBA00022777"/>
    </source>
</evidence>
<dbReference type="NCBIfam" id="TIGR02966">
    <property type="entry name" value="phoR_proteo"/>
    <property type="match status" value="1"/>
</dbReference>
<evidence type="ECO:0000256" key="16">
    <source>
        <dbReference type="ARBA" id="ARBA00023136"/>
    </source>
</evidence>
<dbReference type="AlphaFoldDB" id="A0A3E0WYR4"/>
<evidence type="ECO:0000259" key="20">
    <source>
        <dbReference type="PROSITE" id="PS50112"/>
    </source>
</evidence>
<dbReference type="Pfam" id="PF02518">
    <property type="entry name" value="HATPase_c"/>
    <property type="match status" value="1"/>
</dbReference>
<evidence type="ECO:0000256" key="17">
    <source>
        <dbReference type="ARBA" id="ARBA00025207"/>
    </source>
</evidence>
<dbReference type="InterPro" id="IPR004358">
    <property type="entry name" value="Sig_transdc_His_kin-like_C"/>
</dbReference>
<dbReference type="GO" id="GO:0005886">
    <property type="term" value="C:plasma membrane"/>
    <property type="evidence" value="ECO:0007669"/>
    <property type="project" value="UniProtKB-SubCell"/>
</dbReference>
<evidence type="ECO:0000256" key="7">
    <source>
        <dbReference type="ARBA" id="ARBA00022553"/>
    </source>
</evidence>
<dbReference type="Gene3D" id="1.10.287.130">
    <property type="match status" value="1"/>
</dbReference>
<keyword evidence="13" id="KW-0067">ATP-binding</keyword>
<proteinExistence type="predicted"/>
<dbReference type="InterPro" id="IPR014310">
    <property type="entry name" value="Sig_transdc_His_kinase_PhoR"/>
</dbReference>
<dbReference type="SUPFAM" id="SSF55785">
    <property type="entry name" value="PYP-like sensor domain (PAS domain)"/>
    <property type="match status" value="1"/>
</dbReference>
<dbReference type="InterPro" id="IPR035965">
    <property type="entry name" value="PAS-like_dom_sf"/>
</dbReference>
<sequence>MIPYNPWPGVLLRWGLLTAGLGVLGYLVNQLFLVLFLGTLIYLGWHLSNVARLEFWLRTDRRFEPPHGRGLWEDIFNHIYRLQKHHRQRRRRLIEMLQAFRESIDAMPDAAVVLRDDGEMQWWNSAAEHLLGLKWPKDAGLRLENLFRNPEFSEFIQRTYDKPEPIRLPSPVNESIVLDIRLVPYGRNQRLLLGRDVTRLQRLESMRRDFVANVSHELRTPLTVIQGVSETLVEADLEAADRHGLELIQQQAQRMGRLVEDLLQLSRLETSSRPADVAPVDVPAMLHSLRREAETLSGDREHFLQLDVRTQCQVLADEGELRSAFSNLVFNAVNYTPPGGAITLKWWCDKDGAHFSVTDTGIGIPAKHIPRLTERFYRVDRGRSTKTGGTGLGLAIVKHILQRYDARLAIESKPGVGSTFSCHFPIPMCYQDAAASRAG</sequence>
<keyword evidence="8" id="KW-0592">Phosphate transport</keyword>
<feature type="domain" description="Histidine kinase" evidence="19">
    <location>
        <begin position="213"/>
        <end position="428"/>
    </location>
</feature>
<dbReference type="Gene3D" id="3.30.565.10">
    <property type="entry name" value="Histidine kinase-like ATPase, C-terminal domain"/>
    <property type="match status" value="1"/>
</dbReference>
<reference evidence="22" key="1">
    <citation type="submission" date="2017-05" db="EMBL/GenBank/DDBJ databases">
        <authorList>
            <person name="Sharma S."/>
            <person name="Sidhu C."/>
            <person name="Pinnaka A.K."/>
        </authorList>
    </citation>
    <scope>NUCLEOTIDE SEQUENCE [LARGE SCALE GENOMIC DNA]</scope>
    <source>
        <strain evidence="22">AK93</strain>
    </source>
</reference>
<keyword evidence="22" id="KW-1185">Reference proteome</keyword>
<keyword evidence="12 21" id="KW-0418">Kinase</keyword>
<dbReference type="PANTHER" id="PTHR45453:SF1">
    <property type="entry name" value="PHOSPHATE REGULON SENSOR PROTEIN PHOR"/>
    <property type="match status" value="1"/>
</dbReference>
<dbReference type="SMART" id="SM00387">
    <property type="entry name" value="HATPase_c"/>
    <property type="match status" value="1"/>
</dbReference>
<evidence type="ECO:0000256" key="10">
    <source>
        <dbReference type="ARBA" id="ARBA00022692"/>
    </source>
</evidence>
<evidence type="ECO:0000256" key="15">
    <source>
        <dbReference type="ARBA" id="ARBA00023012"/>
    </source>
</evidence>
<dbReference type="PROSITE" id="PS50112">
    <property type="entry name" value="PAS"/>
    <property type="match status" value="1"/>
</dbReference>
<dbReference type="OrthoDB" id="9813151at2"/>
<evidence type="ECO:0000256" key="4">
    <source>
        <dbReference type="ARBA" id="ARBA00019665"/>
    </source>
</evidence>
<keyword evidence="9" id="KW-0808">Transferase</keyword>
<dbReference type="InterPro" id="IPR036097">
    <property type="entry name" value="HisK_dim/P_sf"/>
</dbReference>
<dbReference type="PANTHER" id="PTHR45453">
    <property type="entry name" value="PHOSPHATE REGULON SENSOR PROTEIN PHOR"/>
    <property type="match status" value="1"/>
</dbReference>
<keyword evidence="7" id="KW-0597">Phosphoprotein</keyword>
<dbReference type="GO" id="GO:0005524">
    <property type="term" value="F:ATP binding"/>
    <property type="evidence" value="ECO:0007669"/>
    <property type="project" value="UniProtKB-KW"/>
</dbReference>
<keyword evidence="14 18" id="KW-1133">Transmembrane helix</keyword>
<dbReference type="SUPFAM" id="SSF47384">
    <property type="entry name" value="Homodimeric domain of signal transducing histidine kinase"/>
    <property type="match status" value="1"/>
</dbReference>
<dbReference type="NCBIfam" id="NF008235">
    <property type="entry name" value="PRK11006.1"/>
    <property type="match status" value="1"/>
</dbReference>
<evidence type="ECO:0000256" key="1">
    <source>
        <dbReference type="ARBA" id="ARBA00000085"/>
    </source>
</evidence>
<feature type="domain" description="PAS" evidence="20">
    <location>
        <begin position="96"/>
        <end position="133"/>
    </location>
</feature>
<dbReference type="GO" id="GO:0006817">
    <property type="term" value="P:phosphate ion transport"/>
    <property type="evidence" value="ECO:0007669"/>
    <property type="project" value="UniProtKB-KW"/>
</dbReference>
<dbReference type="GO" id="GO:0016036">
    <property type="term" value="P:cellular response to phosphate starvation"/>
    <property type="evidence" value="ECO:0007669"/>
    <property type="project" value="TreeGrafter"/>
</dbReference>
<dbReference type="FunFam" id="3.30.565.10:FF:000032">
    <property type="entry name" value="Phosphate regulon sensor histidine kinase PhoR"/>
    <property type="match status" value="1"/>
</dbReference>
<comment type="subcellular location">
    <subcellularLocation>
        <location evidence="2">Cell membrane</location>
    </subcellularLocation>
</comment>
<accession>A0A3E0WYR4</accession>
<dbReference type="InterPro" id="IPR000014">
    <property type="entry name" value="PAS"/>
</dbReference>
<evidence type="ECO:0000256" key="13">
    <source>
        <dbReference type="ARBA" id="ARBA00022840"/>
    </source>
</evidence>
<dbReference type="Pfam" id="PF00512">
    <property type="entry name" value="HisKA"/>
    <property type="match status" value="1"/>
</dbReference>
<dbReference type="InterPro" id="IPR003661">
    <property type="entry name" value="HisK_dim/P_dom"/>
</dbReference>
<dbReference type="SMART" id="SM00388">
    <property type="entry name" value="HisKA"/>
    <property type="match status" value="1"/>
</dbReference>
<dbReference type="InterPro" id="IPR050351">
    <property type="entry name" value="BphY/WalK/GraS-like"/>
</dbReference>
<dbReference type="InterPro" id="IPR036890">
    <property type="entry name" value="HATPase_C_sf"/>
</dbReference>
<comment type="catalytic activity">
    <reaction evidence="1">
        <text>ATP + protein L-histidine = ADP + protein N-phospho-L-histidine.</text>
        <dbReference type="EC" id="2.7.13.3"/>
    </reaction>
</comment>
<evidence type="ECO:0000256" key="8">
    <source>
        <dbReference type="ARBA" id="ARBA00022592"/>
    </source>
</evidence>
<comment type="caution">
    <text evidence="21">The sequence shown here is derived from an EMBL/GenBank/DDBJ whole genome shotgun (WGS) entry which is preliminary data.</text>
</comment>
<evidence type="ECO:0000256" key="5">
    <source>
        <dbReference type="ARBA" id="ARBA00022448"/>
    </source>
</evidence>
<gene>
    <name evidence="21" type="ORF">CAL65_08530</name>
</gene>
<protein>
    <recommendedName>
        <fullName evidence="4">Phosphate regulon sensor protein PhoR</fullName>
        <ecNumber evidence="3">2.7.13.3</ecNumber>
    </recommendedName>
</protein>
<dbReference type="FunFam" id="1.10.287.130:FF:000001">
    <property type="entry name" value="Two-component sensor histidine kinase"/>
    <property type="match status" value="1"/>
</dbReference>
<dbReference type="SUPFAM" id="SSF55874">
    <property type="entry name" value="ATPase domain of HSP90 chaperone/DNA topoisomerase II/histidine kinase"/>
    <property type="match status" value="1"/>
</dbReference>
<comment type="function">
    <text evidence="17">Member of the two-component regulatory system PhoR/PhoB involved in the phosphate regulon genes expression. PhoR may function as a membrane-associated protein kinase that phosphorylates PhoB in response to environmental signals.</text>
</comment>
<organism evidence="21 22">
    <name type="scientific">Alkalilimnicola ehrlichii</name>
    <dbReference type="NCBI Taxonomy" id="351052"/>
    <lineage>
        <taxon>Bacteria</taxon>
        <taxon>Pseudomonadati</taxon>
        <taxon>Pseudomonadota</taxon>
        <taxon>Gammaproteobacteria</taxon>
        <taxon>Chromatiales</taxon>
        <taxon>Ectothiorhodospiraceae</taxon>
        <taxon>Alkalilimnicola</taxon>
    </lineage>
</organism>
<evidence type="ECO:0000259" key="19">
    <source>
        <dbReference type="PROSITE" id="PS50109"/>
    </source>
</evidence>
<dbReference type="PRINTS" id="PR00344">
    <property type="entry name" value="BCTRLSENSOR"/>
</dbReference>
<keyword evidence="6" id="KW-1003">Cell membrane</keyword>
<dbReference type="Proteomes" id="UP000256763">
    <property type="component" value="Unassembled WGS sequence"/>
</dbReference>
<keyword evidence="15" id="KW-0902">Two-component regulatory system</keyword>
<name>A0A3E0WYR4_9GAMM</name>
<dbReference type="CDD" id="cd00082">
    <property type="entry name" value="HisKA"/>
    <property type="match status" value="1"/>
</dbReference>
<dbReference type="GO" id="GO:0004721">
    <property type="term" value="F:phosphoprotein phosphatase activity"/>
    <property type="evidence" value="ECO:0007669"/>
    <property type="project" value="InterPro"/>
</dbReference>
<keyword evidence="11" id="KW-0547">Nucleotide-binding</keyword>
<evidence type="ECO:0000313" key="21">
    <source>
        <dbReference type="EMBL" id="RFA37948.1"/>
    </source>
</evidence>
<dbReference type="GO" id="GO:0000155">
    <property type="term" value="F:phosphorelay sensor kinase activity"/>
    <property type="evidence" value="ECO:0007669"/>
    <property type="project" value="InterPro"/>
</dbReference>
<dbReference type="RefSeq" id="WP_116301660.1">
    <property type="nucleotide sequence ID" value="NZ_NFZV01000005.1"/>
</dbReference>
<evidence type="ECO:0000256" key="9">
    <source>
        <dbReference type="ARBA" id="ARBA00022679"/>
    </source>
</evidence>
<dbReference type="InterPro" id="IPR021766">
    <property type="entry name" value="PhoR_N"/>
</dbReference>
<dbReference type="SMART" id="SM00091">
    <property type="entry name" value="PAS"/>
    <property type="match status" value="1"/>
</dbReference>
<evidence type="ECO:0000256" key="6">
    <source>
        <dbReference type="ARBA" id="ARBA00022475"/>
    </source>
</evidence>
<evidence type="ECO:0000256" key="18">
    <source>
        <dbReference type="SAM" id="Phobius"/>
    </source>
</evidence>
<dbReference type="EC" id="2.7.13.3" evidence="3"/>
<keyword evidence="5" id="KW-0813">Transport</keyword>
<evidence type="ECO:0000256" key="14">
    <source>
        <dbReference type="ARBA" id="ARBA00022989"/>
    </source>
</evidence>